<evidence type="ECO:0000313" key="2">
    <source>
        <dbReference type="Proteomes" id="UP000063308"/>
    </source>
</evidence>
<organism evidence="1 2">
    <name type="scientific">Bradyrhizobium diazoefficiens</name>
    <dbReference type="NCBI Taxonomy" id="1355477"/>
    <lineage>
        <taxon>Bacteria</taxon>
        <taxon>Pseudomonadati</taxon>
        <taxon>Pseudomonadota</taxon>
        <taxon>Alphaproteobacteria</taxon>
        <taxon>Hyphomicrobiales</taxon>
        <taxon>Nitrobacteraceae</taxon>
        <taxon>Bradyrhizobium</taxon>
    </lineage>
</organism>
<proteinExistence type="predicted"/>
<evidence type="ECO:0000313" key="1">
    <source>
        <dbReference type="EMBL" id="BAR59171.1"/>
    </source>
</evidence>
<sequence>MVVRLFAKAAFLEQMLNKLRGFCTDNARECTDVRALFYP</sequence>
<dbReference type="EMBL" id="AP014685">
    <property type="protein sequence ID" value="BAR59171.1"/>
    <property type="molecule type" value="Genomic_DNA"/>
</dbReference>
<dbReference type="Proteomes" id="UP000063308">
    <property type="component" value="Chromosome"/>
</dbReference>
<name>A0A0E4BRT3_9BRAD</name>
<dbReference type="AlphaFoldDB" id="A0A0E4BRT3"/>
<protein>
    <submittedName>
        <fullName evidence="1">Uncharacterized protein</fullName>
    </submittedName>
</protein>
<reference evidence="1 2" key="1">
    <citation type="submission" date="2014-11" db="EMBL/GenBank/DDBJ databases">
        <title>Symbiosis island explosion on the genome of extra-slow-growing strains of soybean bradyrhizobia with massive insertion sequences.</title>
        <authorList>
            <person name="Iida T."/>
            <person name="Minamisawa K."/>
        </authorList>
    </citation>
    <scope>NUCLEOTIDE SEQUENCE [LARGE SCALE GENOMIC DNA]</scope>
    <source>
        <strain evidence="1 2">NK6</strain>
    </source>
</reference>
<accession>A0A0E4BRT3</accession>
<gene>
    <name evidence="1" type="ORF">NK6_6016</name>
</gene>